<comment type="subunit">
    <text evidence="8">Component of the Mediator complex.</text>
</comment>
<evidence type="ECO:0000313" key="10">
    <source>
        <dbReference type="Proteomes" id="UP000094455"/>
    </source>
</evidence>
<evidence type="ECO:0000256" key="8">
    <source>
        <dbReference type="RuleBase" id="RU364140"/>
    </source>
</evidence>
<dbReference type="GO" id="GO:0070847">
    <property type="term" value="C:core mediator complex"/>
    <property type="evidence" value="ECO:0007669"/>
    <property type="project" value="TreeGrafter"/>
</dbReference>
<evidence type="ECO:0000313" key="9">
    <source>
        <dbReference type="EMBL" id="ODQ48158.1"/>
    </source>
</evidence>
<accession>A0A1E3NR49</accession>
<dbReference type="Gene3D" id="6.10.250.2620">
    <property type="match status" value="1"/>
</dbReference>
<keyword evidence="10" id="KW-1185">Reference proteome</keyword>
<keyword evidence="8" id="KW-0010">Activator</keyword>
<evidence type="ECO:0000256" key="1">
    <source>
        <dbReference type="ARBA" id="ARBA00004123"/>
    </source>
</evidence>
<dbReference type="GeneID" id="30176610"/>
<keyword evidence="5 8" id="KW-0804">Transcription</keyword>
<name>A0A1E3NR49_9ASCO</name>
<dbReference type="STRING" id="763406.A0A1E3NR49"/>
<evidence type="ECO:0000256" key="6">
    <source>
        <dbReference type="ARBA" id="ARBA00023242"/>
    </source>
</evidence>
<organism evidence="9 10">
    <name type="scientific">Pichia membranifaciens NRRL Y-2026</name>
    <dbReference type="NCBI Taxonomy" id="763406"/>
    <lineage>
        <taxon>Eukaryota</taxon>
        <taxon>Fungi</taxon>
        <taxon>Dikarya</taxon>
        <taxon>Ascomycota</taxon>
        <taxon>Saccharomycotina</taxon>
        <taxon>Pichiomycetes</taxon>
        <taxon>Pichiales</taxon>
        <taxon>Pichiaceae</taxon>
        <taxon>Pichia</taxon>
    </lineage>
</organism>
<keyword evidence="6 8" id="KW-0539">Nucleus</keyword>
<dbReference type="PANTHER" id="PTHR13114">
    <property type="entry name" value="MEDIATOR OF RNA POLYMERASE II TRANSCRIPTION SUBUNIT 17"/>
    <property type="match status" value="1"/>
</dbReference>
<dbReference type="GO" id="GO:0006357">
    <property type="term" value="P:regulation of transcription by RNA polymerase II"/>
    <property type="evidence" value="ECO:0007669"/>
    <property type="project" value="InterPro"/>
</dbReference>
<evidence type="ECO:0000256" key="2">
    <source>
        <dbReference type="ARBA" id="ARBA00005635"/>
    </source>
</evidence>
<dbReference type="InterPro" id="IPR019313">
    <property type="entry name" value="Mediator_Med17"/>
</dbReference>
<dbReference type="AlphaFoldDB" id="A0A1E3NR49"/>
<protein>
    <recommendedName>
        <fullName evidence="3 8">Mediator of RNA polymerase II transcription subunit 17</fullName>
    </recommendedName>
    <alternativeName>
        <fullName evidence="7 8">Mediator complex subunit 17</fullName>
    </alternativeName>
</protein>
<evidence type="ECO:0000256" key="4">
    <source>
        <dbReference type="ARBA" id="ARBA00023015"/>
    </source>
</evidence>
<comment type="subcellular location">
    <subcellularLocation>
        <location evidence="1 8">Nucleus</location>
    </subcellularLocation>
</comment>
<dbReference type="RefSeq" id="XP_019019271.1">
    <property type="nucleotide sequence ID" value="XM_019159923.1"/>
</dbReference>
<comment type="similarity">
    <text evidence="2 8">Belongs to the Mediator complex subunit 17 family.</text>
</comment>
<dbReference type="EMBL" id="KV454002">
    <property type="protein sequence ID" value="ODQ48158.1"/>
    <property type="molecule type" value="Genomic_DNA"/>
</dbReference>
<evidence type="ECO:0000256" key="3">
    <source>
        <dbReference type="ARBA" id="ARBA00019610"/>
    </source>
</evidence>
<evidence type="ECO:0000256" key="7">
    <source>
        <dbReference type="ARBA" id="ARBA00032014"/>
    </source>
</evidence>
<keyword evidence="4 8" id="KW-0805">Transcription regulation</keyword>
<reference evidence="9 10" key="1">
    <citation type="journal article" date="2016" name="Proc. Natl. Acad. Sci. U.S.A.">
        <title>Comparative genomics of biotechnologically important yeasts.</title>
        <authorList>
            <person name="Riley R."/>
            <person name="Haridas S."/>
            <person name="Wolfe K.H."/>
            <person name="Lopes M.R."/>
            <person name="Hittinger C.T."/>
            <person name="Goeker M."/>
            <person name="Salamov A.A."/>
            <person name="Wisecaver J.H."/>
            <person name="Long T.M."/>
            <person name="Calvey C.H."/>
            <person name="Aerts A.L."/>
            <person name="Barry K.W."/>
            <person name="Choi C."/>
            <person name="Clum A."/>
            <person name="Coughlan A.Y."/>
            <person name="Deshpande S."/>
            <person name="Douglass A.P."/>
            <person name="Hanson S.J."/>
            <person name="Klenk H.-P."/>
            <person name="LaButti K.M."/>
            <person name="Lapidus A."/>
            <person name="Lindquist E.A."/>
            <person name="Lipzen A.M."/>
            <person name="Meier-Kolthoff J.P."/>
            <person name="Ohm R.A."/>
            <person name="Otillar R.P."/>
            <person name="Pangilinan J.L."/>
            <person name="Peng Y."/>
            <person name="Rokas A."/>
            <person name="Rosa C.A."/>
            <person name="Scheuner C."/>
            <person name="Sibirny A.A."/>
            <person name="Slot J.C."/>
            <person name="Stielow J.B."/>
            <person name="Sun H."/>
            <person name="Kurtzman C.P."/>
            <person name="Blackwell M."/>
            <person name="Grigoriev I.V."/>
            <person name="Jeffries T.W."/>
        </authorList>
    </citation>
    <scope>NUCLEOTIDE SEQUENCE [LARGE SCALE GENOMIC DNA]</scope>
    <source>
        <strain evidence="9 10">NRRL Y-2026</strain>
    </source>
</reference>
<dbReference type="PANTHER" id="PTHR13114:SF7">
    <property type="entry name" value="MEDIATOR OF RNA POLYMERASE II TRANSCRIPTION SUBUNIT 17"/>
    <property type="match status" value="1"/>
</dbReference>
<dbReference type="GO" id="GO:0003712">
    <property type="term" value="F:transcription coregulator activity"/>
    <property type="evidence" value="ECO:0007669"/>
    <property type="project" value="InterPro"/>
</dbReference>
<gene>
    <name evidence="8" type="primary">MED17</name>
    <name evidence="9" type="ORF">PICMEDRAFT_124057</name>
</gene>
<dbReference type="OrthoDB" id="5319830at2759"/>
<proteinExistence type="inferred from homology"/>
<dbReference type="Pfam" id="PF10156">
    <property type="entry name" value="Med17"/>
    <property type="match status" value="1"/>
</dbReference>
<dbReference type="Proteomes" id="UP000094455">
    <property type="component" value="Unassembled WGS sequence"/>
</dbReference>
<comment type="function">
    <text evidence="8">Component of the Mediator complex, a coactivator involved in the regulated transcription of nearly all RNA polymerase II-dependent genes. Mediator functions as a bridge to convey information from gene-specific regulatory proteins to the basal RNA polymerase II transcription machinery. Mediator is recruited to promoters by direct interactions with regulatory proteins and serves as a scaffold for the assembly of a functional preinitiation complex with RNA polymerase II and the general transcription factors.</text>
</comment>
<sequence length="628" mass="70628">MGDITIDAEEKAGTYPLPNIEYLNFNKSLIEGVHNDLPNPYYKQQAYIANERSDYAHPTENIIRSIIREYGPFSELTEEKLENLIEKDAAAMDVDGGNEDSSGNGVGRSEVLEISPSAGMEKEVEFYKARDEILTCVREALGSSTLTLDFVSLLLSSVRPAAGSSSMSPHLKESIKIGSLSCDRIVPNIADPDEKRRQHNIESMTLGRGLKLQSLQKSASLIKDSVQQLKKNLDDENTYWNEVLDVLKENELITTVSAPITLPGSAGGFSKQGSSLKQRRVLSVKYGYGDSGSDYFDNGIAILQKGEGGHIVFEKLNKNEREKTWGGPKIVSVKIFKKPTYANESPQLIGQSDSYGTLQREIIHEDESFVSKVKNSRFFIFENELFWHLMKEAAGLITVQVNVVDSCIKVDLVGCYLQLEALSIDSEEAKTPTPQLPANNRADQIIKFFRILLCANNYKNIQKLRIPPVALSKEVSAQKNKHGVLIRPVIMYTKHNHMIVQFKELLRSLLLELGTDDARATEIIERDLIVKKYVNDPNLLQQFQELKRCYNNDPFLRVYSKMAPSSLLILKNGNLKVWIELSSSYATLHISMNVKVTKLDSKETLLESTFNAKEDVEQCLSWILKQHK</sequence>
<dbReference type="GO" id="GO:0016592">
    <property type="term" value="C:mediator complex"/>
    <property type="evidence" value="ECO:0007669"/>
    <property type="project" value="InterPro"/>
</dbReference>
<evidence type="ECO:0000256" key="5">
    <source>
        <dbReference type="ARBA" id="ARBA00023163"/>
    </source>
</evidence>